<protein>
    <submittedName>
        <fullName evidence="1">Oxalurate catabolism protein HpxZ</fullName>
    </submittedName>
</protein>
<sequence length="133" mass="14689">MNDPATLAELEQVFERYEAALLANDVVALNDFFWCDEQVLRYGITEHSHGHAALSAYRLGATPVDRRRRLLRTVITTFGCDAGAASTEFSTPTPAVIGRQTQTWIRFAQGWRIVAAHVSLIDAAHVAPPGERP</sequence>
<dbReference type="Proteomes" id="UP001254608">
    <property type="component" value="Unassembled WGS sequence"/>
</dbReference>
<dbReference type="RefSeq" id="WP_311364697.1">
    <property type="nucleotide sequence ID" value="NZ_JAVRIC010000009.1"/>
</dbReference>
<evidence type="ECO:0000313" key="2">
    <source>
        <dbReference type="Proteomes" id="UP001254608"/>
    </source>
</evidence>
<reference evidence="1 2" key="1">
    <citation type="submission" date="2023-09" db="EMBL/GenBank/DDBJ databases">
        <authorList>
            <person name="Rey-Velasco X."/>
        </authorList>
    </citation>
    <scope>NUCLEOTIDE SEQUENCE [LARGE SCALE GENOMIC DNA]</scope>
    <source>
        <strain evidence="1 2">W345</strain>
    </source>
</reference>
<dbReference type="SUPFAM" id="SSF54427">
    <property type="entry name" value="NTF2-like"/>
    <property type="match status" value="1"/>
</dbReference>
<dbReference type="NCBIfam" id="NF033625">
    <property type="entry name" value="HpxZ"/>
    <property type="match status" value="1"/>
</dbReference>
<dbReference type="Pfam" id="PF11533">
    <property type="entry name" value="AtzH-like"/>
    <property type="match status" value="1"/>
</dbReference>
<proteinExistence type="predicted"/>
<dbReference type="Gene3D" id="3.10.450.50">
    <property type="match status" value="1"/>
</dbReference>
<dbReference type="InterPro" id="IPR032710">
    <property type="entry name" value="NTF2-like_dom_sf"/>
</dbReference>
<dbReference type="EMBL" id="JAVRIC010000009">
    <property type="protein sequence ID" value="MDT0497303.1"/>
    <property type="molecule type" value="Genomic_DNA"/>
</dbReference>
<organism evidence="1 2">
    <name type="scientific">Banduia mediterranea</name>
    <dbReference type="NCBI Taxonomy" id="3075609"/>
    <lineage>
        <taxon>Bacteria</taxon>
        <taxon>Pseudomonadati</taxon>
        <taxon>Pseudomonadota</taxon>
        <taxon>Gammaproteobacteria</taxon>
        <taxon>Nevskiales</taxon>
        <taxon>Algiphilaceae</taxon>
        <taxon>Banduia</taxon>
    </lineage>
</organism>
<comment type="caution">
    <text evidence="1">The sequence shown here is derived from an EMBL/GenBank/DDBJ whole genome shotgun (WGS) entry which is preliminary data.</text>
</comment>
<keyword evidence="2" id="KW-1185">Reference proteome</keyword>
<dbReference type="InterPro" id="IPR024507">
    <property type="entry name" value="AtzH-like"/>
</dbReference>
<name>A0ABU2WHF0_9GAMM</name>
<evidence type="ECO:0000313" key="1">
    <source>
        <dbReference type="EMBL" id="MDT0497303.1"/>
    </source>
</evidence>
<accession>A0ABU2WHF0</accession>
<gene>
    <name evidence="1" type="primary">hpxZ</name>
    <name evidence="1" type="ORF">RM530_07980</name>
</gene>